<comment type="subcellular location">
    <subcellularLocation>
        <location evidence="1">Nucleus</location>
    </subcellularLocation>
</comment>
<evidence type="ECO:0000256" key="1">
    <source>
        <dbReference type="ARBA" id="ARBA00004123"/>
    </source>
</evidence>
<evidence type="ECO:0000313" key="13">
    <source>
        <dbReference type="Proteomes" id="UP001326199"/>
    </source>
</evidence>
<dbReference type="SMART" id="SM00393">
    <property type="entry name" value="R3H"/>
    <property type="match status" value="1"/>
</dbReference>
<evidence type="ECO:0000256" key="9">
    <source>
        <dbReference type="ARBA" id="ARBA00023242"/>
    </source>
</evidence>
<organism evidence="12 13">
    <name type="scientific">Podospora pseudopauciseta</name>
    <dbReference type="NCBI Taxonomy" id="2093780"/>
    <lineage>
        <taxon>Eukaryota</taxon>
        <taxon>Fungi</taxon>
        <taxon>Dikarya</taxon>
        <taxon>Ascomycota</taxon>
        <taxon>Pezizomycotina</taxon>
        <taxon>Sordariomycetes</taxon>
        <taxon>Sordariomycetidae</taxon>
        <taxon>Sordariales</taxon>
        <taxon>Podosporaceae</taxon>
        <taxon>Podospora</taxon>
    </lineage>
</organism>
<dbReference type="InterPro" id="IPR000967">
    <property type="entry name" value="Znf_NFX1"/>
</dbReference>
<keyword evidence="6" id="KW-0862">Zinc</keyword>
<sequence length="1190" mass="128934">MAEVVPQPQGSSSRGGGSGGRVRRGRGWRGRHRGGRGGSNANASGSGNGNVEGSQATTATTQPLPPPTAVPTPVPQQPAGVASQPIVSDASSSHQEGQPGRGRGDRGRGGRGRGRGRGGAAQRSIVTSHRGGRGPPVSAPRQTDSSSSQSQSQIRHGFNLGAVEFVPGQPVSVTTNTRGPGEIIPPRSTPAPKPVMEKSTAEDLPTRIHEDIDNGQYECVICTSEVVRSSRVWSCLICWTVTHLHCVKKWHKNQMKQKEENQSPNQPDGWRCPGCNSNLLEDPASYHCWCGKEFDIKAIPGLPPHTCGQTCSKPRATCPHPCSLMCHAGPCPPCTLMGPAQTCFCGKNTVTKRCSETDYTNGWSCQEVCGDFLPCGEHTCSQPCHPGLCGACDVPMPSTCYCGKERKEIPCNQRDDILESFNYGQLDDEEEWFEGSFQCSKVCGRKFDCGHHTCQKPCHPQDEETSHCPLSPDMVLSCPCGKTPLASLPAEPRTSCQDPVPRCDKPCDKILACGHHCPDKCHTGACAPCFQSMDISCRCGRVTSRSACHLGCVEPPQCFRVCKAQLNCGRHECGERCCSGEKKAAERRKQKRAVNENYEPEHICLQVCGRLLKCSKHTCQQLCHRGSCNACPEAIFDEISCSCGRTVLHPPQPCGTRPPECRFDCRRARPCGHPAVSHQCHPDDVACPKCAFLVERPCICGKKILKNQPCWFEDARCGLPCGKKLKCGAHECRKSCHKPGECEDAEVVGSHCMQLCGRARKSCDHTCVDECHAPFPCNEDKPCQSMTFTTCPCQRQKKQIRCGATRFNSGPDKHITLKCDDDCLRLERNQRLADALNIDPNHTDDHVPYADKTLKMFRENIAWAQSQERELRMFAADPELKRMRFKPMANHQRAFLHSLAEDYGLDSESQDPEPHRHVCLFKTPRFVSAPKKTLAQSLRLVKTAAATAAAAAAAKPATPANSQPSPQAFNALLLTTPRFGLTVEEVDRALASDIAAAARSGPALSFTTSFLPSEDIVIKAIPNFTTAAIATSMAPTPQAVQSVLKNLKSAVARTISKAGLANGVVLCHADSSLNVVRREGDQAAGADGWSAVASKGTWRRAPSGKVAPPPVASSSRAGGGFFALRKLELRKKKVEEEKAEVEEDWEAAAEKLEGGSSDKENEVVKTSSEDELQGHHDSEQEQSSLVATDA</sequence>
<feature type="region of interest" description="Disordered" evidence="10">
    <location>
        <begin position="1"/>
        <end position="154"/>
    </location>
</feature>
<dbReference type="GeneID" id="87927327"/>
<keyword evidence="5" id="KW-0863">Zinc-finger</keyword>
<evidence type="ECO:0000256" key="8">
    <source>
        <dbReference type="ARBA" id="ARBA00023163"/>
    </source>
</evidence>
<evidence type="ECO:0000256" key="7">
    <source>
        <dbReference type="ARBA" id="ARBA00023015"/>
    </source>
</evidence>
<dbReference type="SMART" id="SM00438">
    <property type="entry name" value="ZnF_NFX"/>
    <property type="match status" value="9"/>
</dbReference>
<dbReference type="Pfam" id="PF01424">
    <property type="entry name" value="R3H"/>
    <property type="match status" value="1"/>
</dbReference>
<dbReference type="PROSITE" id="PS51061">
    <property type="entry name" value="R3H"/>
    <property type="match status" value="1"/>
</dbReference>
<feature type="region of interest" description="Disordered" evidence="10">
    <location>
        <begin position="1135"/>
        <end position="1190"/>
    </location>
</feature>
<evidence type="ECO:0000256" key="2">
    <source>
        <dbReference type="ARBA" id="ARBA00007269"/>
    </source>
</evidence>
<dbReference type="Gene3D" id="3.30.1370.50">
    <property type="entry name" value="R3H-like domain"/>
    <property type="match status" value="1"/>
</dbReference>
<name>A0ABR0HXW9_9PEZI</name>
<feature type="compositionally biased region" description="Pro residues" evidence="10">
    <location>
        <begin position="63"/>
        <end position="76"/>
    </location>
</feature>
<keyword evidence="8" id="KW-0804">Transcription</keyword>
<feature type="region of interest" description="Disordered" evidence="10">
    <location>
        <begin position="173"/>
        <end position="197"/>
    </location>
</feature>
<evidence type="ECO:0000256" key="10">
    <source>
        <dbReference type="SAM" id="MobiDB-lite"/>
    </source>
</evidence>
<feature type="compositionally biased region" description="Basic residues" evidence="10">
    <location>
        <begin position="21"/>
        <end position="35"/>
    </location>
</feature>
<evidence type="ECO:0000256" key="4">
    <source>
        <dbReference type="ARBA" id="ARBA00022737"/>
    </source>
</evidence>
<protein>
    <submittedName>
        <fullName evidence="12">FKBP12-associated protein</fullName>
    </submittedName>
</protein>
<dbReference type="InterPro" id="IPR034078">
    <property type="entry name" value="NFX1_fam"/>
</dbReference>
<keyword evidence="3" id="KW-0479">Metal-binding</keyword>
<feature type="region of interest" description="Disordered" evidence="10">
    <location>
        <begin position="1095"/>
        <end position="1114"/>
    </location>
</feature>
<feature type="compositionally biased region" description="Low complexity" evidence="10">
    <location>
        <begin position="39"/>
        <end position="62"/>
    </location>
</feature>
<proteinExistence type="inferred from homology"/>
<feature type="compositionally biased region" description="Polar residues" evidence="10">
    <location>
        <begin position="1181"/>
        <end position="1190"/>
    </location>
</feature>
<reference evidence="12 13" key="1">
    <citation type="journal article" date="2023" name="bioRxiv">
        <title>High-quality genome assemblies of four members of thePodospora anserinaspecies complex.</title>
        <authorList>
            <person name="Ament-Velasquez S.L."/>
            <person name="Vogan A.A."/>
            <person name="Wallerman O."/>
            <person name="Hartmann F."/>
            <person name="Gautier V."/>
            <person name="Silar P."/>
            <person name="Giraud T."/>
            <person name="Johannesson H."/>
        </authorList>
    </citation>
    <scope>NUCLEOTIDE SEQUENCE [LARGE SCALE GENOMIC DNA]</scope>
    <source>
        <strain evidence="12 13">CBS 411.78</strain>
    </source>
</reference>
<feature type="compositionally biased region" description="Polar residues" evidence="10">
    <location>
        <begin position="85"/>
        <end position="96"/>
    </location>
</feature>
<accession>A0ABR0HXW9</accession>
<evidence type="ECO:0000313" key="12">
    <source>
        <dbReference type="EMBL" id="KAK4672563.1"/>
    </source>
</evidence>
<feature type="compositionally biased region" description="Basic and acidic residues" evidence="10">
    <location>
        <begin position="1148"/>
        <end position="1163"/>
    </location>
</feature>
<dbReference type="CDD" id="cd16492">
    <property type="entry name" value="RING-CH-C4HC3_NFX1-like"/>
    <property type="match status" value="1"/>
</dbReference>
<dbReference type="Pfam" id="PF01422">
    <property type="entry name" value="zf-NF-X1"/>
    <property type="match status" value="7"/>
</dbReference>
<evidence type="ECO:0000256" key="6">
    <source>
        <dbReference type="ARBA" id="ARBA00022833"/>
    </source>
</evidence>
<dbReference type="InterPro" id="IPR034077">
    <property type="entry name" value="R3H_FAP1"/>
</dbReference>
<gene>
    <name evidence="12" type="primary">FAP1</name>
    <name evidence="12" type="ORF">QC763_104140</name>
</gene>
<evidence type="ECO:0000259" key="11">
    <source>
        <dbReference type="PROSITE" id="PS51061"/>
    </source>
</evidence>
<dbReference type="EMBL" id="JAFFHB010000001">
    <property type="protein sequence ID" value="KAK4672563.1"/>
    <property type="molecule type" value="Genomic_DNA"/>
</dbReference>
<dbReference type="PANTHER" id="PTHR12360:SF12">
    <property type="entry name" value="TRANSCRIPTIONAL REPRESSOR NF-X1"/>
    <property type="match status" value="1"/>
</dbReference>
<dbReference type="CDD" id="cd06008">
    <property type="entry name" value="NF-X1-zinc-finger"/>
    <property type="match status" value="5"/>
</dbReference>
<keyword evidence="13" id="KW-1185">Reference proteome</keyword>
<evidence type="ECO:0000256" key="5">
    <source>
        <dbReference type="ARBA" id="ARBA00022771"/>
    </source>
</evidence>
<comment type="caution">
    <text evidence="12">The sequence shown here is derived from an EMBL/GenBank/DDBJ whole genome shotgun (WGS) entry which is preliminary data.</text>
</comment>
<dbReference type="Proteomes" id="UP001326199">
    <property type="component" value="Unassembled WGS sequence"/>
</dbReference>
<keyword evidence="9" id="KW-0539">Nucleus</keyword>
<feature type="domain" description="R3H" evidence="11">
    <location>
        <begin position="861"/>
        <end position="924"/>
    </location>
</feature>
<feature type="compositionally biased region" description="Acidic residues" evidence="10">
    <location>
        <begin position="1137"/>
        <end position="1147"/>
    </location>
</feature>
<dbReference type="SUPFAM" id="SSF82708">
    <property type="entry name" value="R3H domain"/>
    <property type="match status" value="1"/>
</dbReference>
<dbReference type="PANTHER" id="PTHR12360">
    <property type="entry name" value="NUCLEAR TRANSCRIPTION FACTOR, X-BOX BINDING 1 NFX1"/>
    <property type="match status" value="1"/>
</dbReference>
<comment type="similarity">
    <text evidence="2">Belongs to the NFX1 family.</text>
</comment>
<dbReference type="RefSeq" id="XP_062769885.1">
    <property type="nucleotide sequence ID" value="XM_062906984.1"/>
</dbReference>
<evidence type="ECO:0000256" key="3">
    <source>
        <dbReference type="ARBA" id="ARBA00022723"/>
    </source>
</evidence>
<keyword evidence="7" id="KW-0805">Transcription regulation</keyword>
<keyword evidence="4" id="KW-0677">Repeat</keyword>
<dbReference type="InterPro" id="IPR036867">
    <property type="entry name" value="R3H_dom_sf"/>
</dbReference>
<dbReference type="CDD" id="cd06006">
    <property type="entry name" value="R3H_unknown_2"/>
    <property type="match status" value="1"/>
</dbReference>
<dbReference type="InterPro" id="IPR001374">
    <property type="entry name" value="R3H_dom"/>
</dbReference>